<accession>B7AVH3</accession>
<keyword evidence="1" id="KW-0472">Membrane</keyword>
<proteinExistence type="predicted"/>
<evidence type="ECO:0000313" key="2">
    <source>
        <dbReference type="EMBL" id="EEC56214.1"/>
    </source>
</evidence>
<dbReference type="HOGENOM" id="CLU_920275_0_0_9"/>
<evidence type="ECO:0000256" key="1">
    <source>
        <dbReference type="SAM" id="Phobius"/>
    </source>
</evidence>
<name>B7AVH3_9FIRM</name>
<reference evidence="2 3" key="2">
    <citation type="submission" date="2008-11" db="EMBL/GenBank/DDBJ databases">
        <authorList>
            <person name="Fulton L."/>
            <person name="Clifton S."/>
            <person name="Fulton B."/>
            <person name="Xu J."/>
            <person name="Minx P."/>
            <person name="Pepin K.H."/>
            <person name="Johnson M."/>
            <person name="Bhonagiri V."/>
            <person name="Nash W.E."/>
            <person name="Mardis E.R."/>
            <person name="Wilson R.K."/>
        </authorList>
    </citation>
    <scope>NUCLEOTIDE SEQUENCE [LARGE SCALE GENOMIC DNA]</scope>
    <source>
        <strain evidence="2 3">ATCC 43243</strain>
    </source>
</reference>
<dbReference type="eggNOG" id="ENOG503339M">
    <property type="taxonomic scope" value="Bacteria"/>
</dbReference>
<sequence length="302" mass="32786">MNDGFDLSMIDMSQTVPDSTASLISAGGMVILSVFLVLLFVIFIRYKAKIMPLIAGVLGYVIFIFMGSNFVISILPDFARPDGMTGGMEICMTSLVMTLFYTIARICVANIIKDRYKGPGDVFIAGLGLGVGDGAVYGITTIMTMSVLASSINHAGLEELLLNTGLSADAAVDLYVSTISPLIHVPPVVWLLMGISLSMDMIMNIGLMMICSGVADGKLDGRWYAITAVINFVMLIPFTFNSTNYTTTAQAVVPFVIKAAMFAAFAYMVLRIDKEKLGSMLSKDLKGYTYERMPRFGNLRKK</sequence>
<feature type="transmembrane region" description="Helical" evidence="1">
    <location>
        <begin position="223"/>
        <end position="240"/>
    </location>
</feature>
<protein>
    <submittedName>
        <fullName evidence="2">Uncharacterized protein</fullName>
    </submittedName>
</protein>
<feature type="transmembrane region" description="Helical" evidence="1">
    <location>
        <begin position="20"/>
        <end position="43"/>
    </location>
</feature>
<comment type="caution">
    <text evidence="2">The sequence shown here is derived from an EMBL/GenBank/DDBJ whole genome shotgun (WGS) entry which is preliminary data.</text>
</comment>
<feature type="transmembrane region" description="Helical" evidence="1">
    <location>
        <begin position="252"/>
        <end position="270"/>
    </location>
</feature>
<feature type="transmembrane region" description="Helical" evidence="1">
    <location>
        <begin position="188"/>
        <end position="211"/>
    </location>
</feature>
<reference evidence="2 3" key="1">
    <citation type="submission" date="2008-11" db="EMBL/GenBank/DDBJ databases">
        <title>Draft genome sequence of Bacteroides pectinophilus (ATCC 43243).</title>
        <authorList>
            <person name="Sudarsanam P."/>
            <person name="Ley R."/>
            <person name="Guruge J."/>
            <person name="Turnbaugh P.J."/>
            <person name="Mahowald M."/>
            <person name="Liep D."/>
            <person name="Gordon J."/>
        </authorList>
    </citation>
    <scope>NUCLEOTIDE SEQUENCE [LARGE SCALE GENOMIC DNA]</scope>
    <source>
        <strain evidence="2 3">ATCC 43243</strain>
    </source>
</reference>
<organism evidence="2 3">
    <name type="scientific">[Bacteroides] pectinophilus ATCC 43243</name>
    <dbReference type="NCBI Taxonomy" id="483218"/>
    <lineage>
        <taxon>Bacteria</taxon>
        <taxon>Bacillati</taxon>
        <taxon>Bacillota</taxon>
        <taxon>Clostridia</taxon>
        <taxon>Eubacteriales</taxon>
    </lineage>
</organism>
<feature type="transmembrane region" description="Helical" evidence="1">
    <location>
        <begin position="124"/>
        <end position="152"/>
    </location>
</feature>
<dbReference type="STRING" id="483218.BACPEC_02721"/>
<keyword evidence="1" id="KW-1133">Transmembrane helix</keyword>
<dbReference type="Proteomes" id="UP000003136">
    <property type="component" value="Unassembled WGS sequence"/>
</dbReference>
<keyword evidence="3" id="KW-1185">Reference proteome</keyword>
<feature type="transmembrane region" description="Helical" evidence="1">
    <location>
        <begin position="92"/>
        <end position="112"/>
    </location>
</feature>
<gene>
    <name evidence="2" type="ORF">BACPEC_02721</name>
</gene>
<dbReference type="AlphaFoldDB" id="B7AVH3"/>
<dbReference type="EMBL" id="ABVQ01000037">
    <property type="protein sequence ID" value="EEC56214.1"/>
    <property type="molecule type" value="Genomic_DNA"/>
</dbReference>
<evidence type="ECO:0000313" key="3">
    <source>
        <dbReference type="Proteomes" id="UP000003136"/>
    </source>
</evidence>
<feature type="transmembrane region" description="Helical" evidence="1">
    <location>
        <begin position="50"/>
        <end position="72"/>
    </location>
</feature>
<keyword evidence="1" id="KW-0812">Transmembrane</keyword>